<dbReference type="GO" id="GO:0005737">
    <property type="term" value="C:cytoplasm"/>
    <property type="evidence" value="ECO:0007669"/>
    <property type="project" value="TreeGrafter"/>
</dbReference>
<dbReference type="GO" id="GO:0006508">
    <property type="term" value="P:proteolysis"/>
    <property type="evidence" value="ECO:0007669"/>
    <property type="project" value="InterPro"/>
</dbReference>
<dbReference type="PANTHER" id="PTHR11533">
    <property type="entry name" value="PROTEASE M1 ZINC METALLOPROTEASE"/>
    <property type="match status" value="1"/>
</dbReference>
<dbReference type="Gene3D" id="3.30.2010.30">
    <property type="match status" value="1"/>
</dbReference>
<dbReference type="InterPro" id="IPR001930">
    <property type="entry name" value="Peptidase_M1"/>
</dbReference>
<keyword evidence="1" id="KW-1133">Transmembrane helix</keyword>
<proteinExistence type="predicted"/>
<dbReference type="Proteomes" id="UP000218231">
    <property type="component" value="Unassembled WGS sequence"/>
</dbReference>
<feature type="domain" description="Aminopeptidase N-like N-terminal" evidence="2">
    <location>
        <begin position="195"/>
        <end position="385"/>
    </location>
</feature>
<comment type="caution">
    <text evidence="3">The sequence shown here is derived from an EMBL/GenBank/DDBJ whole genome shotgun (WGS) entry which is preliminary data.</text>
</comment>
<keyword evidence="1" id="KW-0812">Transmembrane</keyword>
<dbReference type="EMBL" id="LIAE01007539">
    <property type="protein sequence ID" value="PAV78661.1"/>
    <property type="molecule type" value="Genomic_DNA"/>
</dbReference>
<accession>A0A2A2KXE2</accession>
<dbReference type="SUPFAM" id="SSF55486">
    <property type="entry name" value="Metalloproteases ('zincins'), catalytic domain"/>
    <property type="match status" value="1"/>
</dbReference>
<dbReference type="GO" id="GO:0016020">
    <property type="term" value="C:membrane"/>
    <property type="evidence" value="ECO:0007669"/>
    <property type="project" value="TreeGrafter"/>
</dbReference>
<dbReference type="GO" id="GO:0042277">
    <property type="term" value="F:peptide binding"/>
    <property type="evidence" value="ECO:0007669"/>
    <property type="project" value="TreeGrafter"/>
</dbReference>
<dbReference type="GO" id="GO:0005615">
    <property type="term" value="C:extracellular space"/>
    <property type="evidence" value="ECO:0007669"/>
    <property type="project" value="TreeGrafter"/>
</dbReference>
<protein>
    <recommendedName>
        <fullName evidence="2">Aminopeptidase N-like N-terminal domain-containing protein</fullName>
    </recommendedName>
</protein>
<dbReference type="STRING" id="2018661.A0A2A2KXE2"/>
<reference evidence="3 4" key="1">
    <citation type="journal article" date="2017" name="Curr. Biol.">
        <title>Genome architecture and evolution of a unichromosomal asexual nematode.</title>
        <authorList>
            <person name="Fradin H."/>
            <person name="Zegar C."/>
            <person name="Gutwein M."/>
            <person name="Lucas J."/>
            <person name="Kovtun M."/>
            <person name="Corcoran D."/>
            <person name="Baugh L.R."/>
            <person name="Kiontke K."/>
            <person name="Gunsalus K."/>
            <person name="Fitch D.H."/>
            <person name="Piano F."/>
        </authorList>
    </citation>
    <scope>NUCLEOTIDE SEQUENCE [LARGE SCALE GENOMIC DNA]</scope>
    <source>
        <strain evidence="3">PF1309</strain>
    </source>
</reference>
<dbReference type="PANTHER" id="PTHR11533:SF299">
    <property type="entry name" value="AMINOPEPTIDASE"/>
    <property type="match status" value="1"/>
</dbReference>
<evidence type="ECO:0000259" key="2">
    <source>
        <dbReference type="Pfam" id="PF17900"/>
    </source>
</evidence>
<dbReference type="InterPro" id="IPR042097">
    <property type="entry name" value="Aminopeptidase_N-like_N_sf"/>
</dbReference>
<dbReference type="InterPro" id="IPR045357">
    <property type="entry name" value="Aminopeptidase_N-like_N"/>
</dbReference>
<dbReference type="Pfam" id="PF17900">
    <property type="entry name" value="Peptidase_M1_N"/>
    <property type="match status" value="1"/>
</dbReference>
<dbReference type="Gene3D" id="2.60.40.1730">
    <property type="entry name" value="tricorn interacting facor f3 domain"/>
    <property type="match status" value="1"/>
</dbReference>
<gene>
    <name evidence="3" type="ORF">WR25_16605</name>
</gene>
<dbReference type="GO" id="GO:0008270">
    <property type="term" value="F:zinc ion binding"/>
    <property type="evidence" value="ECO:0007669"/>
    <property type="project" value="TreeGrafter"/>
</dbReference>
<dbReference type="GO" id="GO:0043171">
    <property type="term" value="P:peptide catabolic process"/>
    <property type="evidence" value="ECO:0007669"/>
    <property type="project" value="TreeGrafter"/>
</dbReference>
<dbReference type="OrthoDB" id="10031169at2759"/>
<evidence type="ECO:0000313" key="4">
    <source>
        <dbReference type="Proteomes" id="UP000218231"/>
    </source>
</evidence>
<organism evidence="3 4">
    <name type="scientific">Diploscapter pachys</name>
    <dbReference type="NCBI Taxonomy" id="2018661"/>
    <lineage>
        <taxon>Eukaryota</taxon>
        <taxon>Metazoa</taxon>
        <taxon>Ecdysozoa</taxon>
        <taxon>Nematoda</taxon>
        <taxon>Chromadorea</taxon>
        <taxon>Rhabditida</taxon>
        <taxon>Rhabditina</taxon>
        <taxon>Rhabditomorpha</taxon>
        <taxon>Rhabditoidea</taxon>
        <taxon>Rhabditidae</taxon>
        <taxon>Diploscapter</taxon>
    </lineage>
</organism>
<dbReference type="InterPro" id="IPR050344">
    <property type="entry name" value="Peptidase_M1_aminopeptidases"/>
</dbReference>
<keyword evidence="4" id="KW-1185">Reference proteome</keyword>
<dbReference type="GO" id="GO:0070006">
    <property type="term" value="F:metalloaminopeptidase activity"/>
    <property type="evidence" value="ECO:0007669"/>
    <property type="project" value="TreeGrafter"/>
</dbReference>
<dbReference type="PRINTS" id="PR00756">
    <property type="entry name" value="ALADIPTASE"/>
</dbReference>
<evidence type="ECO:0000313" key="3">
    <source>
        <dbReference type="EMBL" id="PAV78661.1"/>
    </source>
</evidence>
<evidence type="ECO:0000256" key="1">
    <source>
        <dbReference type="SAM" id="Phobius"/>
    </source>
</evidence>
<keyword evidence="1" id="KW-0472">Membrane</keyword>
<feature type="transmembrane region" description="Helical" evidence="1">
    <location>
        <begin position="105"/>
        <end position="128"/>
    </location>
</feature>
<sequence>MLAGDGTGQECLIEEGKSKAAERCQASPRNGTCHAVGRIAIARGSPAKVLPAVRFPTPSPSHSRIHGAFLLEPSSSVTATIPLPQRAREFVHIQIRQQNAHRNCFRPVCMSSILLAMIIILLYILILFPNLLRSKEEKATPNQKEPVSYKVQHFPQQIGELKESRLAKERRTEPPPFHELHEVYLRGQIPRIHVPLLYTLTFRVHLPWNENVSFGEKNWTIEGHLSMDFVSGGGRRVLLHSKEQTLQGAVVLQNDRKIAATKISFEYPDVADIWLEEEMDIGNATFEINFVSKINTLNNFDGAFVNSYKIDGENRYMLATHLQANSARRVFPCLDVPDAKAHFQATIEHPIGTNAQSNTLETSSYNDGNWTITSFAQTPKMSTYLFAICINDFKYMETISESGTRLRVYAQPSRIDDFSEGLKALIPIIAFYEDYFGIKYPLNKLDLENKLTSFIVIAHPAADSSRVTDQEM</sequence>
<dbReference type="SUPFAM" id="SSF63737">
    <property type="entry name" value="Leukotriene A4 hydrolase N-terminal domain"/>
    <property type="match status" value="1"/>
</dbReference>
<dbReference type="AlphaFoldDB" id="A0A2A2KXE2"/>
<name>A0A2A2KXE2_9BILA</name>